<comment type="caution">
    <text evidence="1">The sequence shown here is derived from an EMBL/GenBank/DDBJ whole genome shotgun (WGS) entry which is preliminary data.</text>
</comment>
<proteinExistence type="predicted"/>
<protein>
    <submittedName>
        <fullName evidence="1">Uncharacterized protein</fullName>
    </submittedName>
</protein>
<dbReference type="EMBL" id="JASBWR010000150">
    <property type="protein sequence ID" value="KAJ9091413.1"/>
    <property type="molecule type" value="Genomic_DNA"/>
</dbReference>
<reference evidence="1" key="1">
    <citation type="submission" date="2023-04" db="EMBL/GenBank/DDBJ databases">
        <title>Draft Genome sequencing of Naganishia species isolated from polar environments using Oxford Nanopore Technology.</title>
        <authorList>
            <person name="Leo P."/>
            <person name="Venkateswaran K."/>
        </authorList>
    </citation>
    <scope>NUCLEOTIDE SEQUENCE</scope>
    <source>
        <strain evidence="1">MNA-CCFEE 5261</strain>
    </source>
</reference>
<keyword evidence="2" id="KW-1185">Reference proteome</keyword>
<sequence>MSSSASSTENASNASIPATNTSIGDSTMGPPTSSSIQATTASLRQVKPQPYYKLFLQTMEKEDFYRLWLEFGELTGKGGKASWDALSAYSNFSMKGSEASYIQAARSDFSKFMTDHYEDNDRETTRTLTSAYSAELSDKSEEGDKGTSGVSPDRSVISVSSSASNTEYRTIEQKIIKKAIKSEGSCEVFVVLELESNFSANIKLLREKFLFTIWFRSTEEIQSFEEIPVSTFSLEYKGETKTDDQIAKSLLHDLQTVREGCFDVVKSDADNLSPHLDETDIMAACLLFHRELILSKGNIVATLLLDPISECIRECRAKREEEIRNRGVPKRKREANMSSSDGSEEGTSKRR</sequence>
<accession>A0ACC2UX42</accession>
<gene>
    <name evidence="1" type="ORF">QFC19_009123</name>
</gene>
<evidence type="ECO:0000313" key="1">
    <source>
        <dbReference type="EMBL" id="KAJ9091413.1"/>
    </source>
</evidence>
<dbReference type="Proteomes" id="UP001241377">
    <property type="component" value="Unassembled WGS sequence"/>
</dbReference>
<evidence type="ECO:0000313" key="2">
    <source>
        <dbReference type="Proteomes" id="UP001241377"/>
    </source>
</evidence>
<name>A0ACC2UX42_9TREE</name>
<organism evidence="1 2">
    <name type="scientific">Naganishia cerealis</name>
    <dbReference type="NCBI Taxonomy" id="610337"/>
    <lineage>
        <taxon>Eukaryota</taxon>
        <taxon>Fungi</taxon>
        <taxon>Dikarya</taxon>
        <taxon>Basidiomycota</taxon>
        <taxon>Agaricomycotina</taxon>
        <taxon>Tremellomycetes</taxon>
        <taxon>Filobasidiales</taxon>
        <taxon>Filobasidiaceae</taxon>
        <taxon>Naganishia</taxon>
    </lineage>
</organism>